<keyword evidence="2" id="KW-1185">Reference proteome</keyword>
<name>A0A844ZN92_9SPHN</name>
<accession>A0A844ZN92</accession>
<dbReference type="EMBL" id="WTYY01000003">
    <property type="protein sequence ID" value="MXO88500.1"/>
    <property type="molecule type" value="Genomic_DNA"/>
</dbReference>
<sequence length="132" mass="14193">MAPFAVVVSAVTIGAQMLYDGWQTRKLETENAAGIERTRVFVGQAQACYNTICVAGFPENAACRQAMGLLGGSAFISPADSVNNLQGRIALFRAYSKWLEGRAGVSAMGHSVCGQDVEYFHPFDDAADLRLQ</sequence>
<protein>
    <submittedName>
        <fullName evidence="1">Uncharacterized protein</fullName>
    </submittedName>
</protein>
<evidence type="ECO:0000313" key="2">
    <source>
        <dbReference type="Proteomes" id="UP000435243"/>
    </source>
</evidence>
<comment type="caution">
    <text evidence="1">The sequence shown here is derived from an EMBL/GenBank/DDBJ whole genome shotgun (WGS) entry which is preliminary data.</text>
</comment>
<organism evidence="1 2">
    <name type="scientific">Alteraurantiacibacter aestuarii</name>
    <dbReference type="NCBI Taxonomy" id="650004"/>
    <lineage>
        <taxon>Bacteria</taxon>
        <taxon>Pseudomonadati</taxon>
        <taxon>Pseudomonadota</taxon>
        <taxon>Alphaproteobacteria</taxon>
        <taxon>Sphingomonadales</taxon>
        <taxon>Erythrobacteraceae</taxon>
        <taxon>Alteraurantiacibacter</taxon>
    </lineage>
</organism>
<proteinExistence type="predicted"/>
<dbReference type="Proteomes" id="UP000435243">
    <property type="component" value="Unassembled WGS sequence"/>
</dbReference>
<reference evidence="1 2" key="1">
    <citation type="submission" date="2019-12" db="EMBL/GenBank/DDBJ databases">
        <title>Genomic-based taxomic classification of the family Erythrobacteraceae.</title>
        <authorList>
            <person name="Xu L."/>
        </authorList>
    </citation>
    <scope>NUCLEOTIDE SEQUENCE [LARGE SCALE GENOMIC DNA]</scope>
    <source>
        <strain evidence="1 2">JCM 16339</strain>
    </source>
</reference>
<gene>
    <name evidence="1" type="ORF">GRI32_07075</name>
</gene>
<dbReference type="AlphaFoldDB" id="A0A844ZN92"/>
<dbReference type="RefSeq" id="WP_160590700.1">
    <property type="nucleotide sequence ID" value="NZ_BAAAFP010000001.1"/>
</dbReference>
<dbReference type="OrthoDB" id="9954416at2"/>
<evidence type="ECO:0000313" key="1">
    <source>
        <dbReference type="EMBL" id="MXO88500.1"/>
    </source>
</evidence>